<gene>
    <name evidence="1" type="ORF">DKM44_04730</name>
</gene>
<reference evidence="1 2" key="1">
    <citation type="submission" date="2018-05" db="EMBL/GenBank/DDBJ databases">
        <title>Complete Genome Sequence of Deinococcus sp. strain 17bor-2.</title>
        <authorList>
            <person name="Srinivasan S."/>
        </authorList>
    </citation>
    <scope>NUCLEOTIDE SEQUENCE [LARGE SCALE GENOMIC DNA]</scope>
    <source>
        <strain evidence="1 2">17bor-2</strain>
    </source>
</reference>
<protein>
    <submittedName>
        <fullName evidence="1">Uncharacterized protein</fullName>
    </submittedName>
</protein>
<dbReference type="RefSeq" id="WP_109825854.1">
    <property type="nucleotide sequence ID" value="NZ_CP029494.1"/>
</dbReference>
<dbReference type="OrthoDB" id="53398at2"/>
<dbReference type="AlphaFoldDB" id="A0A2Z3JGK2"/>
<accession>A0A2Z3JGK2</accession>
<dbReference type="KEGG" id="dez:DKM44_04730"/>
<keyword evidence="2" id="KW-1185">Reference proteome</keyword>
<evidence type="ECO:0000313" key="1">
    <source>
        <dbReference type="EMBL" id="AWN22621.1"/>
    </source>
</evidence>
<proteinExistence type="predicted"/>
<evidence type="ECO:0000313" key="2">
    <source>
        <dbReference type="Proteomes" id="UP000245368"/>
    </source>
</evidence>
<organism evidence="1 2">
    <name type="scientific">Deinococcus irradiatisoli</name>
    <dbReference type="NCBI Taxonomy" id="2202254"/>
    <lineage>
        <taxon>Bacteria</taxon>
        <taxon>Thermotogati</taxon>
        <taxon>Deinococcota</taxon>
        <taxon>Deinococci</taxon>
        <taxon>Deinococcales</taxon>
        <taxon>Deinococcaceae</taxon>
        <taxon>Deinococcus</taxon>
    </lineage>
</organism>
<name>A0A2Z3JGK2_9DEIO</name>
<sequence>MTRDAELVELFEYKVADIQAGRDPKGGRRSLAELREYLRGAALDPAMSRRVRVADRIWRQHQKNAADALSNLPALSSDESGALGTLEVGGLDLGTLNTVPEALKAQLSQLSEQAESQTRNEWTVLGRLRAALFHAELRAQAQQQTRIWLKEPRLSTIRLAYALTENLERGAPGTAVPPLHDAFSSLHRPEIAAQVLSSLAAQLSVPADELPRRYLQVRSALTQLADNPFPRTPGSDLIEARVRAAEHEQLSAEVKQALIQALKQGPDAPRSASEQPPLRSAASRLLGFLERVVPRSSGGQGLEWPLLDGLLFSRSHLLRLSEPDSQALSLAIHLPGGEETRWRGHLLRWKRVTLGKTTPHPGWEVQLSDGDGLSEDDGMNIVRLSAQRPEAESRFGGQPVRLVLVGEDLALELRPVSHADLFPLSVEARLTAALLEPGADYAHLRLARAAAQQLRGNDINPDKVSPESAARYASAPPEALLNFARQGAQTLLAYAAQGDDAVSRAFAEARTFLQLSRPHSEALLDLVRLSLHVEPLPIKDDTRSVPEVESGLYTLLIFRGEPLTVRVNDRLVALRNDYKGDLCAVMPGLTAMPVRDLLVLPMPQGAVTMIRMGERVAVGFQPLVVTPV</sequence>
<dbReference type="Proteomes" id="UP000245368">
    <property type="component" value="Chromosome"/>
</dbReference>
<dbReference type="EMBL" id="CP029494">
    <property type="protein sequence ID" value="AWN22621.1"/>
    <property type="molecule type" value="Genomic_DNA"/>
</dbReference>